<dbReference type="PROSITE" id="PS51199">
    <property type="entry name" value="SF4_HELICASE"/>
    <property type="match status" value="1"/>
</dbReference>
<gene>
    <name evidence="3" type="ORF">UFOVP1290_43</name>
</gene>
<proteinExistence type="predicted"/>
<dbReference type="PANTHER" id="PTHR30153">
    <property type="entry name" value="REPLICATIVE DNA HELICASE DNAB"/>
    <property type="match status" value="1"/>
</dbReference>
<keyword evidence="3" id="KW-0347">Helicase</keyword>
<keyword evidence="3" id="KW-0547">Nucleotide-binding</keyword>
<dbReference type="GO" id="GO:0006260">
    <property type="term" value="P:DNA replication"/>
    <property type="evidence" value="ECO:0007669"/>
    <property type="project" value="InterPro"/>
</dbReference>
<reference evidence="3" key="1">
    <citation type="submission" date="2020-05" db="EMBL/GenBank/DDBJ databases">
        <authorList>
            <person name="Chiriac C."/>
            <person name="Salcher M."/>
            <person name="Ghai R."/>
            <person name="Kavagutti S V."/>
        </authorList>
    </citation>
    <scope>NUCLEOTIDE SEQUENCE</scope>
</reference>
<dbReference type="GO" id="GO:0003678">
    <property type="term" value="F:DNA helicase activity"/>
    <property type="evidence" value="ECO:0007669"/>
    <property type="project" value="InterPro"/>
</dbReference>
<dbReference type="Gene3D" id="3.40.50.300">
    <property type="entry name" value="P-loop containing nucleotide triphosphate hydrolases"/>
    <property type="match status" value="1"/>
</dbReference>
<evidence type="ECO:0000313" key="3">
    <source>
        <dbReference type="EMBL" id="CAB4196523.1"/>
    </source>
</evidence>
<evidence type="ECO:0000256" key="1">
    <source>
        <dbReference type="SAM" id="MobiDB-lite"/>
    </source>
</evidence>
<sequence>MSNNIDLVILKSLITNKKNALDFANECDSKLFAPEVWNFANLIISYIKTFKDIPTLRVIIEKLSKGNNDKLIDSITKTWNSLDDIKIDDREFKHDLEKLKKRFAEKQISSIKDSLSKLDPANIDISKAVTELQKTVQNIKSLSQTKTYERKTLKEAVPIFREEYNAKLNNPDFDAGLRTGYSYLDHVTDGLRPGELVLIGGESGGGKSMLLMNMALQMWMQNNTLDTDDDKFVGGNSVLYFSLEMPFKPCLNRVLSRLSGNPSKLIRNASLNPDEAIKLKKALKFITRYPHQFEIIDIPRGATMQSLETIYEEAKALYDPKIVVIDYLGLMSYEGSEMDDWLKLGKIAELTHEFSRVHNCITLSAVQLNRASGKKEEDKIGLHRVGRSALIMQNANIAIQIETRVNEKQMPDMKYHVIKNRDGELGSGTLIKNLSCGTLIDNKIDEDNTEFHDRDPDDISDKMDLLDD</sequence>
<organism evidence="3">
    <name type="scientific">uncultured Caudovirales phage</name>
    <dbReference type="NCBI Taxonomy" id="2100421"/>
    <lineage>
        <taxon>Viruses</taxon>
        <taxon>Duplodnaviria</taxon>
        <taxon>Heunggongvirae</taxon>
        <taxon>Uroviricota</taxon>
        <taxon>Caudoviricetes</taxon>
        <taxon>Peduoviridae</taxon>
        <taxon>Maltschvirus</taxon>
        <taxon>Maltschvirus maltsch</taxon>
    </lineage>
</organism>
<dbReference type="GO" id="GO:0005524">
    <property type="term" value="F:ATP binding"/>
    <property type="evidence" value="ECO:0007669"/>
    <property type="project" value="InterPro"/>
</dbReference>
<dbReference type="InterPro" id="IPR027417">
    <property type="entry name" value="P-loop_NTPase"/>
</dbReference>
<feature type="region of interest" description="Disordered" evidence="1">
    <location>
        <begin position="447"/>
        <end position="468"/>
    </location>
</feature>
<dbReference type="Pfam" id="PF03796">
    <property type="entry name" value="DnaB_C"/>
    <property type="match status" value="1"/>
</dbReference>
<dbReference type="SUPFAM" id="SSF52540">
    <property type="entry name" value="P-loop containing nucleoside triphosphate hydrolases"/>
    <property type="match status" value="1"/>
</dbReference>
<protein>
    <submittedName>
        <fullName evidence="3">DnaB Replicative DNA helicase</fullName>
    </submittedName>
</protein>
<name>A0A6J5RGR4_9CAUD</name>
<keyword evidence="3" id="KW-0378">Hydrolase</keyword>
<feature type="domain" description="SF4 helicase" evidence="2">
    <location>
        <begin position="170"/>
        <end position="446"/>
    </location>
</feature>
<dbReference type="PANTHER" id="PTHR30153:SF2">
    <property type="entry name" value="REPLICATIVE DNA HELICASE"/>
    <property type="match status" value="1"/>
</dbReference>
<dbReference type="EMBL" id="LR797252">
    <property type="protein sequence ID" value="CAB4196523.1"/>
    <property type="molecule type" value="Genomic_DNA"/>
</dbReference>
<evidence type="ECO:0000259" key="2">
    <source>
        <dbReference type="PROSITE" id="PS51199"/>
    </source>
</evidence>
<accession>A0A6J5RGR4</accession>
<keyword evidence="3" id="KW-0067">ATP-binding</keyword>
<dbReference type="InterPro" id="IPR007694">
    <property type="entry name" value="DNA_helicase_DnaB-like_C"/>
</dbReference>